<sequence length="686" mass="73894">MLMLRLIGTKQSLDSKEVRYCAAPEVPNIAKAYSKHSNSIIVEFSRVTGATGYTLRAETESGDFFLETQVTDSPGVVLNLKPYTEYIISAMSVNAGGRSQPSLPVAAKTVLPAPQLNTSSPNNSTIIVSWNPVDQAVLYTLCISKEGSGTCVKQNTTDTVLIFKDREPGTIYCIKGNAWDPNGIPGDDFSVCQITRPSIPVITQIMLSSVDPQVLFVNFTLVRGANHYQALSSTGQTCTSTDSPCTISPVSCGQTHTISVNAFNEAGPKNEISKFSLPVPCPPEILGVEEPEPANCTLRWGAVDWVDYYIAFVKRDDGAEEFCNTTTMQCNYICSCGFTYFMNVFAYNKAGSSFLGQVLNYTTSKNTGHICSLLSFPESIHMCPLGMFSRACMSSHFCFFILLSAPCTPEILSIRQVNMSYVNVSWSANNTKAVYTARMAGQTDSRTCQSAGTFCEVSGLPCGTAYEVSVTAKTSAGLSFPSYTMPLETGIIIVELLLCPGPCCPESVNVRQVTQAMTNVTWSAATGAKSYIASLNSPRGTAKCHTLETHCLMGCITCGTNYTVSMTAISGTGHKYECTYQGFSSYACCPSHVKLYRMSNHSIRVYWSNSGAVGYTANLHGSVSNYTCTPQLGSSFCDVSNITCGDVYTVVVAPVSRDGTVITLCSKRMFSVSCSGSNVGMGKYLS</sequence>
<reference evidence="2 3" key="1">
    <citation type="submission" date="2019-04" db="EMBL/GenBank/DDBJ databases">
        <authorList>
            <consortium name="Wellcome Sanger Institute Data Sharing"/>
        </authorList>
    </citation>
    <scope>NUCLEOTIDE SEQUENCE [LARGE SCALE GENOMIC DNA]</scope>
</reference>
<protein>
    <submittedName>
        <fullName evidence="2">Fibronectin type III domain containing 7</fullName>
    </submittedName>
</protein>
<evidence type="ECO:0000313" key="3">
    <source>
        <dbReference type="Proteomes" id="UP000694397"/>
    </source>
</evidence>
<gene>
    <name evidence="2" type="primary">FNDC7</name>
</gene>
<dbReference type="OrthoDB" id="9927686at2759"/>
<dbReference type="SUPFAM" id="SSF49265">
    <property type="entry name" value="Fibronectin type III"/>
    <property type="match status" value="3"/>
</dbReference>
<reference evidence="2" key="2">
    <citation type="submission" date="2025-08" db="UniProtKB">
        <authorList>
            <consortium name="Ensembl"/>
        </authorList>
    </citation>
    <scope>IDENTIFICATION</scope>
</reference>
<dbReference type="InterPro" id="IPR013783">
    <property type="entry name" value="Ig-like_fold"/>
</dbReference>
<feature type="domain" description="Fibronectin type-III" evidence="1">
    <location>
        <begin position="23"/>
        <end position="112"/>
    </location>
</feature>
<accession>A0A8C9QXN3</accession>
<evidence type="ECO:0000313" key="2">
    <source>
        <dbReference type="Ensembl" id="ENSSFOP00015006543.2"/>
    </source>
</evidence>
<dbReference type="Gene3D" id="2.60.40.10">
    <property type="entry name" value="Immunoglobulins"/>
    <property type="match status" value="2"/>
</dbReference>
<reference evidence="2" key="3">
    <citation type="submission" date="2025-09" db="UniProtKB">
        <authorList>
            <consortium name="Ensembl"/>
        </authorList>
    </citation>
    <scope>IDENTIFICATION</scope>
</reference>
<dbReference type="SMART" id="SM00060">
    <property type="entry name" value="FN3"/>
    <property type="match status" value="7"/>
</dbReference>
<evidence type="ECO:0000259" key="1">
    <source>
        <dbReference type="PROSITE" id="PS50853"/>
    </source>
</evidence>
<organism evidence="2 3">
    <name type="scientific">Scleropages formosus</name>
    <name type="common">Asian bonytongue</name>
    <name type="synonym">Osteoglossum formosum</name>
    <dbReference type="NCBI Taxonomy" id="113540"/>
    <lineage>
        <taxon>Eukaryota</taxon>
        <taxon>Metazoa</taxon>
        <taxon>Chordata</taxon>
        <taxon>Craniata</taxon>
        <taxon>Vertebrata</taxon>
        <taxon>Euteleostomi</taxon>
        <taxon>Actinopterygii</taxon>
        <taxon>Neopterygii</taxon>
        <taxon>Teleostei</taxon>
        <taxon>Osteoglossocephala</taxon>
        <taxon>Osteoglossomorpha</taxon>
        <taxon>Osteoglossiformes</taxon>
        <taxon>Osteoglossidae</taxon>
        <taxon>Scleropages</taxon>
    </lineage>
</organism>
<dbReference type="PANTHER" id="PTHR47135:SF1">
    <property type="entry name" value="FIBRONECTIN TYPE III DOMAIN-CONTAINING PROTEIN 7"/>
    <property type="match status" value="1"/>
</dbReference>
<dbReference type="AlphaFoldDB" id="A0A8C9QXN3"/>
<dbReference type="InterPro" id="IPR003961">
    <property type="entry name" value="FN3_dom"/>
</dbReference>
<dbReference type="PANTHER" id="PTHR47135">
    <property type="entry name" value="FIBRONECTIN TYPE III DOMAIN-CONTAINING PROTEIN 7"/>
    <property type="match status" value="1"/>
</dbReference>
<proteinExistence type="predicted"/>
<dbReference type="InterPro" id="IPR036116">
    <property type="entry name" value="FN3_sf"/>
</dbReference>
<feature type="domain" description="Fibronectin type-III" evidence="1">
    <location>
        <begin position="408"/>
        <end position="492"/>
    </location>
</feature>
<dbReference type="GeneTree" id="ENSGT00390000004674"/>
<dbReference type="PROSITE" id="PS50853">
    <property type="entry name" value="FN3"/>
    <property type="match status" value="2"/>
</dbReference>
<dbReference type="Proteomes" id="UP000694397">
    <property type="component" value="Chromosome 9"/>
</dbReference>
<dbReference type="Ensembl" id="ENSSFOT00015006647.2">
    <property type="protein sequence ID" value="ENSSFOP00015006543.2"/>
    <property type="gene ID" value="ENSSFOG00015004287.2"/>
</dbReference>
<keyword evidence="3" id="KW-1185">Reference proteome</keyword>
<dbReference type="CDD" id="cd00063">
    <property type="entry name" value="FN3"/>
    <property type="match status" value="2"/>
</dbReference>
<name>A0A8C9QXN3_SCLFO</name>